<feature type="compositionally biased region" description="Polar residues" evidence="1">
    <location>
        <begin position="568"/>
        <end position="584"/>
    </location>
</feature>
<evidence type="ECO:0000256" key="1">
    <source>
        <dbReference type="SAM" id="MobiDB-lite"/>
    </source>
</evidence>
<keyword evidence="4" id="KW-1185">Reference proteome</keyword>
<sequence length="742" mass="81952">MGRKRIWNRPQLVFLLAWIDLCIERSKKFSPNDVPAILKESTGSEFKADQITHGLKLLLKGGVLCNSDHSSFVEGSPEPLQIKQLLVEGSSYLYASTSTTKGEIQDAVQRLKEKHSHQPPASSTPGDLRPRSTGHISSDIPRSLPEIISTKWQEKLIVVRAQRAKWKKDAEEARADVSNRDLALDGSGDTFNLLKEIRDCEKYIKDMHKVSAIEKLHQCQATAVNNKDFQVAFNQLASELTSILDGHCLGAPLAFSSAIEDTDIDSLVQAILPDKGGPCDGDGAPQLKNWIQKFEPQLLVTVFSAAAVKKWVFEGDFPFISLPTEPLLDKYREVLFGQGGWEMLHQVELAAYHLAVEDPTFKHDMLETEASVLTERLSIALSPLFSASRSKSTTDSWGQTEVVSKQCQFRLRGMFERALEIKKMTILSDMTYRFLVYPPEKISLAKKDSQWHIASLFVYEAAQRTVGQKSALVNFNNFLKEDKGRTSRRQLDEKKLCLPPARSQLGGANETAGGRGNLLGCGNDDRGGSVGSSSPDRLIERQLHGEQSDEGTLENDSTRSSAEERPPRNSTSLSGPVASPNHTRQVTRHLPERGLKRTTAVSSGSKGDALHALNAKSTSTQAVKVKPISCCGIRLQKTPSKNFANIVVYCYLGTINTSYNNRVRHVTVVTSTSKHMAICCSTETICIQGKNGRVLSLAQSLLDHFLRLGALLFPKGKNVPSNGNSNGLVKTTRLIPLIRQRK</sequence>
<organism evidence="3 4">
    <name type="scientific">Cudoniella acicularis</name>
    <dbReference type="NCBI Taxonomy" id="354080"/>
    <lineage>
        <taxon>Eukaryota</taxon>
        <taxon>Fungi</taxon>
        <taxon>Dikarya</taxon>
        <taxon>Ascomycota</taxon>
        <taxon>Pezizomycotina</taxon>
        <taxon>Leotiomycetes</taxon>
        <taxon>Helotiales</taxon>
        <taxon>Tricladiaceae</taxon>
        <taxon>Cudoniella</taxon>
    </lineage>
</organism>
<reference evidence="3 4" key="1">
    <citation type="submission" date="2020-03" db="EMBL/GenBank/DDBJ databases">
        <title>Draft Genome Sequence of Cudoniella acicularis.</title>
        <authorList>
            <person name="Buettner E."/>
            <person name="Kellner H."/>
        </authorList>
    </citation>
    <scope>NUCLEOTIDE SEQUENCE [LARGE SCALE GENOMIC DNA]</scope>
    <source>
        <strain evidence="3 4">DSM 108380</strain>
    </source>
</reference>
<feature type="compositionally biased region" description="Basic and acidic residues" evidence="1">
    <location>
        <begin position="537"/>
        <end position="547"/>
    </location>
</feature>
<comment type="caution">
    <text evidence="3">The sequence shown here is derived from an EMBL/GenBank/DDBJ whole genome shotgun (WGS) entry which is preliminary data.</text>
</comment>
<evidence type="ECO:0000313" key="3">
    <source>
        <dbReference type="EMBL" id="KAF4636518.1"/>
    </source>
</evidence>
<accession>A0A8H4RVU0</accession>
<gene>
    <name evidence="3" type="ORF">G7Y89_g1568</name>
</gene>
<dbReference type="OrthoDB" id="303107at2759"/>
<dbReference type="Proteomes" id="UP000566819">
    <property type="component" value="Unassembled WGS sequence"/>
</dbReference>
<evidence type="ECO:0000256" key="2">
    <source>
        <dbReference type="SAM" id="SignalP"/>
    </source>
</evidence>
<keyword evidence="2" id="KW-0732">Signal</keyword>
<dbReference type="EMBL" id="JAAMPI010000062">
    <property type="protein sequence ID" value="KAF4636518.1"/>
    <property type="molecule type" value="Genomic_DNA"/>
</dbReference>
<feature type="signal peptide" evidence="2">
    <location>
        <begin position="1"/>
        <end position="28"/>
    </location>
</feature>
<feature type="region of interest" description="Disordered" evidence="1">
    <location>
        <begin position="110"/>
        <end position="140"/>
    </location>
</feature>
<protein>
    <submittedName>
        <fullName evidence="3">Uncharacterized protein</fullName>
    </submittedName>
</protein>
<feature type="compositionally biased region" description="Basic and acidic residues" evidence="1">
    <location>
        <begin position="486"/>
        <end position="496"/>
    </location>
</feature>
<evidence type="ECO:0000313" key="4">
    <source>
        <dbReference type="Proteomes" id="UP000566819"/>
    </source>
</evidence>
<name>A0A8H4RVU0_9HELO</name>
<feature type="region of interest" description="Disordered" evidence="1">
    <location>
        <begin position="486"/>
        <end position="608"/>
    </location>
</feature>
<feature type="chain" id="PRO_5034832861" evidence="2">
    <location>
        <begin position="29"/>
        <end position="742"/>
    </location>
</feature>
<proteinExistence type="predicted"/>
<dbReference type="AlphaFoldDB" id="A0A8H4RVU0"/>